<dbReference type="EMBL" id="BK015234">
    <property type="protein sequence ID" value="DAD97271.1"/>
    <property type="molecule type" value="Genomic_DNA"/>
</dbReference>
<sequence length="36" mass="4098">MEQTPTGSFLLPKWGGFESQRKNRGNDYPCGKIKIL</sequence>
<proteinExistence type="predicted"/>
<reference evidence="1" key="1">
    <citation type="journal article" date="2021" name="Proc. Natl. Acad. Sci. U.S.A.">
        <title>A Catalog of Tens of Thousands of Viruses from Human Metagenomes Reveals Hidden Associations with Chronic Diseases.</title>
        <authorList>
            <person name="Tisza M.J."/>
            <person name="Buck C.B."/>
        </authorList>
    </citation>
    <scope>NUCLEOTIDE SEQUENCE</scope>
    <source>
        <strain evidence="1">Ct8Eu10</strain>
    </source>
</reference>
<evidence type="ECO:0000313" key="1">
    <source>
        <dbReference type="EMBL" id="DAD97271.1"/>
    </source>
</evidence>
<accession>A0A8S5NSE6</accession>
<name>A0A8S5NSE6_9CAUD</name>
<organism evidence="1">
    <name type="scientific">Myoviridae sp. ct8Eu10</name>
    <dbReference type="NCBI Taxonomy" id="2826621"/>
    <lineage>
        <taxon>Viruses</taxon>
        <taxon>Duplodnaviria</taxon>
        <taxon>Heunggongvirae</taxon>
        <taxon>Uroviricota</taxon>
        <taxon>Caudoviricetes</taxon>
    </lineage>
</organism>
<protein>
    <submittedName>
        <fullName evidence="1">Uncharacterized protein</fullName>
    </submittedName>
</protein>